<dbReference type="EMBL" id="CACRXK020002816">
    <property type="protein sequence ID" value="CAB3996181.1"/>
    <property type="molecule type" value="Genomic_DNA"/>
</dbReference>
<evidence type="ECO:0000256" key="2">
    <source>
        <dbReference type="SAM" id="Phobius"/>
    </source>
</evidence>
<dbReference type="InterPro" id="IPR004182">
    <property type="entry name" value="GRAM"/>
</dbReference>
<evidence type="ECO:0000313" key="5">
    <source>
        <dbReference type="Proteomes" id="UP001152795"/>
    </source>
</evidence>
<feature type="transmembrane region" description="Helical" evidence="2">
    <location>
        <begin position="323"/>
        <end position="348"/>
    </location>
</feature>
<protein>
    <recommendedName>
        <fullName evidence="3">GRAM domain-containing protein</fullName>
    </recommendedName>
</protein>
<feature type="compositionally biased region" description="Polar residues" evidence="1">
    <location>
        <begin position="61"/>
        <end position="77"/>
    </location>
</feature>
<feature type="transmembrane region" description="Helical" evidence="2">
    <location>
        <begin position="416"/>
        <end position="433"/>
    </location>
</feature>
<feature type="compositionally biased region" description="Basic and acidic residues" evidence="1">
    <location>
        <begin position="182"/>
        <end position="191"/>
    </location>
</feature>
<feature type="domain" description="GRAM" evidence="3">
    <location>
        <begin position="550"/>
        <end position="635"/>
    </location>
</feature>
<dbReference type="Pfam" id="PF02893">
    <property type="entry name" value="GRAM"/>
    <property type="match status" value="1"/>
</dbReference>
<proteinExistence type="predicted"/>
<reference evidence="4" key="1">
    <citation type="submission" date="2020-04" db="EMBL/GenBank/DDBJ databases">
        <authorList>
            <person name="Alioto T."/>
            <person name="Alioto T."/>
            <person name="Gomez Garrido J."/>
        </authorList>
    </citation>
    <scope>NUCLEOTIDE SEQUENCE</scope>
    <source>
        <strain evidence="4">A484AB</strain>
    </source>
</reference>
<dbReference type="PANTHER" id="PTHR37402">
    <property type="entry name" value="GRAM DOMAIN-CONTAINING PROTEIN 4"/>
    <property type="match status" value="1"/>
</dbReference>
<dbReference type="PANTHER" id="PTHR37402:SF1">
    <property type="entry name" value="GRAM DOMAIN-CONTAINING PROTEIN 4"/>
    <property type="match status" value="1"/>
</dbReference>
<feature type="region of interest" description="Disordered" evidence="1">
    <location>
        <begin position="42"/>
        <end position="117"/>
    </location>
</feature>
<comment type="caution">
    <text evidence="4">The sequence shown here is derived from an EMBL/GenBank/DDBJ whole genome shotgun (WGS) entry which is preliminary data.</text>
</comment>
<keyword evidence="2" id="KW-1133">Transmembrane helix</keyword>
<sequence length="642" mass="73033">MVAQSELTLEVKPSLKFCFKMSRGSDWLNLFVHQGKEFIDSVSGPKKGDALGSESQREDSNSATNVGVSYANSSDGSITFEGNGPVNDNGSGLKAEQSTSMAAGAEAHSSSSVEKTTLTQGEKEIYENQLEQLQEQLVDIMIKNQEMDAELSLLRESDVCKLTKELDREKIKRKQLEVKLKKVKNDHDTTPKLRRRKRADDSTEQDEQSTSADQQITNNTNVVNNDQYEIPQGDQSRVSRFKFWAYSLYVSLTQRIVLTFWNIVSDLSDDETVGETIDEDVPALAVKTLKDNINRFSNGIKPIKEFINKITWVLSWKNPAATMLIFLVYVFSFWHGFIVSLLLFLVIVQLSANFIYSRFGTISDTETTETTAEQASWSDKFQVVLHVARKVQNILGNLSDYLEKVKNLLIWKASRVTLKLYIVLWLLFISSIFLTGPQFVMLLGMVLGCKLFVISPVYNRFPKLKKRYDTTHHLWLELPTDCEVGAEDVDYESPGSSSHRPSVALISDSSMTNSILFCERYKLTSDEVFVKGWEDGWRTSLLDKQRPLVNPKHGRLYLTQNYLCFERSRTNTAKNVLIKLSDIRCVNKYKPFFLLPGTGMSIEVCMKDRNELPYIFGAMISRDDAYNDIMQTARNSELSWAK</sequence>
<dbReference type="Proteomes" id="UP001152795">
    <property type="component" value="Unassembled WGS sequence"/>
</dbReference>
<evidence type="ECO:0000313" key="4">
    <source>
        <dbReference type="EMBL" id="CAB3996181.1"/>
    </source>
</evidence>
<dbReference type="GO" id="GO:0006915">
    <property type="term" value="P:apoptotic process"/>
    <property type="evidence" value="ECO:0007669"/>
    <property type="project" value="InterPro"/>
</dbReference>
<gene>
    <name evidence="4" type="ORF">PACLA_8A085775</name>
</gene>
<feature type="region of interest" description="Disordered" evidence="1">
    <location>
        <begin position="182"/>
        <end position="229"/>
    </location>
</feature>
<feature type="compositionally biased region" description="Polar residues" evidence="1">
    <location>
        <begin position="86"/>
        <end position="101"/>
    </location>
</feature>
<keyword evidence="5" id="KW-1185">Reference proteome</keyword>
<keyword evidence="2" id="KW-0472">Membrane</keyword>
<organism evidence="4 5">
    <name type="scientific">Paramuricea clavata</name>
    <name type="common">Red gorgonian</name>
    <name type="synonym">Violescent sea-whip</name>
    <dbReference type="NCBI Taxonomy" id="317549"/>
    <lineage>
        <taxon>Eukaryota</taxon>
        <taxon>Metazoa</taxon>
        <taxon>Cnidaria</taxon>
        <taxon>Anthozoa</taxon>
        <taxon>Octocorallia</taxon>
        <taxon>Malacalcyonacea</taxon>
        <taxon>Plexauridae</taxon>
        <taxon>Paramuricea</taxon>
    </lineage>
</organism>
<accession>A0A6S7HM49</accession>
<dbReference type="AlphaFoldDB" id="A0A6S7HM49"/>
<dbReference type="InterPro" id="IPR011993">
    <property type="entry name" value="PH-like_dom_sf"/>
</dbReference>
<evidence type="ECO:0000256" key="1">
    <source>
        <dbReference type="SAM" id="MobiDB-lite"/>
    </source>
</evidence>
<name>A0A6S7HM49_PARCT</name>
<keyword evidence="2" id="KW-0812">Transmembrane</keyword>
<dbReference type="Gene3D" id="2.30.29.30">
    <property type="entry name" value="Pleckstrin-homology domain (PH domain)/Phosphotyrosine-binding domain (PTB)"/>
    <property type="match status" value="1"/>
</dbReference>
<dbReference type="InterPro" id="IPR037847">
    <property type="entry name" value="GRAMDC4"/>
</dbReference>
<dbReference type="GO" id="GO:0034164">
    <property type="term" value="P:negative regulation of toll-like receptor 9 signaling pathway"/>
    <property type="evidence" value="ECO:0007669"/>
    <property type="project" value="TreeGrafter"/>
</dbReference>
<dbReference type="OrthoDB" id="1708389at2759"/>
<feature type="compositionally biased region" description="Polar residues" evidence="1">
    <location>
        <begin position="108"/>
        <end position="117"/>
    </location>
</feature>
<evidence type="ECO:0000259" key="3">
    <source>
        <dbReference type="Pfam" id="PF02893"/>
    </source>
</evidence>